<accession>N9DKE8</accession>
<dbReference type="AlphaFoldDB" id="N9DKE8"/>
<evidence type="ECO:0000313" key="2">
    <source>
        <dbReference type="Proteomes" id="UP000013251"/>
    </source>
</evidence>
<gene>
    <name evidence="1" type="ORF">F938_01155</name>
</gene>
<proteinExistence type="predicted"/>
<keyword evidence="2" id="KW-1185">Reference proteome</keyword>
<sequence length="142" mass="16181">MTQRYAIGMTDRQAFEMAVLGLQKAFQLLEDDKEQRLVLIVPLYNFSDTWLGKAIDAVKALGFSAELLEKNRVIKIDKVNIELLSSAHIDRAKISDVLVAYLSTDKDLVKIDNLVAVKNVVFIPHLQEELDGWIEKWNPEIL</sequence>
<dbReference type="RefSeq" id="WP_005030199.1">
    <property type="nucleotide sequence ID" value="NZ_KB849755.1"/>
</dbReference>
<dbReference type="PATRIC" id="fig|1217650.3.peg.1130"/>
<protein>
    <submittedName>
        <fullName evidence="1">Uncharacterized protein</fullName>
    </submittedName>
</protein>
<evidence type="ECO:0000313" key="1">
    <source>
        <dbReference type="EMBL" id="ENV98301.1"/>
    </source>
</evidence>
<dbReference type="GeneID" id="69461778"/>
<dbReference type="Proteomes" id="UP000013251">
    <property type="component" value="Unassembled WGS sequence"/>
</dbReference>
<organism evidence="1 2">
    <name type="scientific">Acinetobacter bereziniae LMG 1003 = CIP 70.12</name>
    <dbReference type="NCBI Taxonomy" id="981324"/>
    <lineage>
        <taxon>Bacteria</taxon>
        <taxon>Pseudomonadati</taxon>
        <taxon>Pseudomonadota</taxon>
        <taxon>Gammaproteobacteria</taxon>
        <taxon>Moraxellales</taxon>
        <taxon>Moraxellaceae</taxon>
        <taxon>Acinetobacter</taxon>
    </lineage>
</organism>
<comment type="caution">
    <text evidence="1">The sequence shown here is derived from an EMBL/GenBank/DDBJ whole genome shotgun (WGS) entry which is preliminary data.</text>
</comment>
<dbReference type="EMBL" id="APQG01000016">
    <property type="protein sequence ID" value="ENV98301.1"/>
    <property type="molecule type" value="Genomic_DNA"/>
</dbReference>
<reference evidence="1 2" key="1">
    <citation type="submission" date="2013-02" db="EMBL/GenBank/DDBJ databases">
        <title>The Genome Sequence of Acinetobacter bereziniae CIP 70.12.</title>
        <authorList>
            <consortium name="The Broad Institute Genome Sequencing Platform"/>
            <consortium name="The Broad Institute Genome Sequencing Center for Infectious Disease"/>
            <person name="Cerqueira G."/>
            <person name="Feldgarden M."/>
            <person name="Courvalin P."/>
            <person name="Perichon B."/>
            <person name="Grillot-Courvalin C."/>
            <person name="Clermont D."/>
            <person name="Rocha E."/>
            <person name="Yoon E.-J."/>
            <person name="Nemec A."/>
            <person name="Walker B."/>
            <person name="Young S.K."/>
            <person name="Zeng Q."/>
            <person name="Gargeya S."/>
            <person name="Fitzgerald M."/>
            <person name="Haas B."/>
            <person name="Abouelleil A."/>
            <person name="Alvarado L."/>
            <person name="Arachchi H.M."/>
            <person name="Berlin A.M."/>
            <person name="Chapman S.B."/>
            <person name="Dewar J."/>
            <person name="Goldberg J."/>
            <person name="Griggs A."/>
            <person name="Gujja S."/>
            <person name="Hansen M."/>
            <person name="Howarth C."/>
            <person name="Imamovic A."/>
            <person name="Larimer J."/>
            <person name="McCowan C."/>
            <person name="Murphy C."/>
            <person name="Neiman D."/>
            <person name="Pearson M."/>
            <person name="Priest M."/>
            <person name="Roberts A."/>
            <person name="Saif S."/>
            <person name="Shea T."/>
            <person name="Sisk P."/>
            <person name="Sykes S."/>
            <person name="Wortman J."/>
            <person name="Nusbaum C."/>
            <person name="Birren B."/>
        </authorList>
    </citation>
    <scope>NUCLEOTIDE SEQUENCE [LARGE SCALE GENOMIC DNA]</scope>
    <source>
        <strain evidence="1 2">CIP 70.12</strain>
    </source>
</reference>
<dbReference type="HOGENOM" id="CLU_1811591_0_0_6"/>
<name>N9DKE8_ACIBZ</name>